<dbReference type="InterPro" id="IPR014917">
    <property type="entry name" value="DUF1800"/>
</dbReference>
<evidence type="ECO:0000313" key="7">
    <source>
        <dbReference type="Proteomes" id="UP000624703"/>
    </source>
</evidence>
<keyword evidence="3" id="KW-0732">Signal</keyword>
<evidence type="ECO:0000256" key="2">
    <source>
        <dbReference type="ARBA" id="ARBA00022525"/>
    </source>
</evidence>
<dbReference type="Pfam" id="PF07452">
    <property type="entry name" value="CHRD"/>
    <property type="match status" value="1"/>
</dbReference>
<keyword evidence="2" id="KW-0964">Secreted</keyword>
<accession>A0A8J7MCA1</accession>
<dbReference type="InterPro" id="IPR038081">
    <property type="entry name" value="CalX-like_sf"/>
</dbReference>
<evidence type="ECO:0000259" key="5">
    <source>
        <dbReference type="SMART" id="SM00754"/>
    </source>
</evidence>
<feature type="domain" description="CHRD" evidence="5">
    <location>
        <begin position="316"/>
        <end position="434"/>
    </location>
</feature>
<dbReference type="InterPro" id="IPR059100">
    <property type="entry name" value="TSP3_bac"/>
</dbReference>
<dbReference type="Proteomes" id="UP000624703">
    <property type="component" value="Unassembled WGS sequence"/>
</dbReference>
<dbReference type="AlphaFoldDB" id="A0A8J7MCA1"/>
<dbReference type="Pfam" id="PF18884">
    <property type="entry name" value="TSP3_bac"/>
    <property type="match status" value="1"/>
</dbReference>
<sequence>MGKWWIVVVGLVVSAGRLEAILDLNGNGVSDVWEHKYHATELVADSEAKARDADGDGLSNYEESIAGTNPFDSDSGHKLKLSSERWSDDHLMIWLRCETQEGKAYQLVYNDSLGGMMHTLSAPISGYDGLLELALLSDDEKQFYQIVVTDLDSDTDGLSDWEEIEMENVNYLKRDTYSEEFDLVENDYQLATMLAANEISWHVEQQLAVEKEQIDGELIFRRSGAINYAQKYYLKRGGLADVTKSAVSELDYRLLRGGQELGEVLVFAAGESEIRLQLEALPDQLVEVPEFLQLEVLDSSCQLRICDATIDTDNSSLYLARLRPENGALSGASGVASILVQGDNDSAKVYLNFSGLGSAQTTAHLHVANPVSGPPVLQLPLGKLQAHPWPIRAAHFLINDQMVLDALREGRIYINVHSVDFPAGEIRGDFQLASGALEMPPPPPEPVVAELSGEMLDFEIARFLTQATFGPTPQSLAELREKVLSAEYNGDRIAAYSDWIDEQMALPQSSLLAFLTAANEHQISHYRNDVDQPYYNATYQPNIYNREIGWWIQALSARDQLRQRMAAALEEIIVVSRSGNVYVNSRAYGHCHYYDMLAENAFSSYDDLLKKISIHPMMGIYLSSLKNRKAELAENGEVLRSPDENYAREILQLFSIGLYQLHPNGMVVLADDGLPSPSYEQSDIRELARVFTGWSFSAYNSSGAPEVASNENFWLWNGYQYYEAQWVHPMKQFESYHDDGAKKLFEIGVDAFSGEKIYDLQLPAGLTGEEELDQVIAYLSNHQNTAPFITRRLIQRLVTSNPSEAYVHRVASVWLAHNGDLGEVLKAILLDYEARTLDFDSVAIQGKKKEPMIHFAGLARMLEAKGEIPMSVYADQDRLGEKALSAEQLASYDAAATAPRLWYTGAHLLQNPLAAPSVFNWFSPDHSPVGELSLAGAVAPEFQLIDETQVVKNVNYINTLLNYYLGISGHRLSYFEYPPYSYSVHADHLRVDFSVEAHLAQVYLSMMDTNGDNMVSPLDTTFNNRAAIVAASEALVDEIDLYLCAGWMKRRFGVGYQAELSVGPEFPVLRQDNARDLFIHTVAMVKHHEDGTMATGSVTDETAAAIQHEIIKQRIITAVYLISTSSYSMNQH</sequence>
<evidence type="ECO:0000256" key="1">
    <source>
        <dbReference type="ARBA" id="ARBA00004613"/>
    </source>
</evidence>
<keyword evidence="4" id="KW-0106">Calcium</keyword>
<comment type="caution">
    <text evidence="6">The sequence shown here is derived from an EMBL/GenBank/DDBJ whole genome shotgun (WGS) entry which is preliminary data.</text>
</comment>
<evidence type="ECO:0000313" key="6">
    <source>
        <dbReference type="EMBL" id="MBK1790497.1"/>
    </source>
</evidence>
<dbReference type="InterPro" id="IPR010895">
    <property type="entry name" value="CHRD"/>
</dbReference>
<dbReference type="EMBL" id="JAENIM010000022">
    <property type="protein sequence ID" value="MBK1790497.1"/>
    <property type="molecule type" value="Genomic_DNA"/>
</dbReference>
<dbReference type="SUPFAM" id="SSF141072">
    <property type="entry name" value="CalX-like"/>
    <property type="match status" value="1"/>
</dbReference>
<organism evidence="6 7">
    <name type="scientific">Persicirhabdus sediminis</name>
    <dbReference type="NCBI Taxonomy" id="454144"/>
    <lineage>
        <taxon>Bacteria</taxon>
        <taxon>Pseudomonadati</taxon>
        <taxon>Verrucomicrobiota</taxon>
        <taxon>Verrucomicrobiia</taxon>
        <taxon>Verrucomicrobiales</taxon>
        <taxon>Verrucomicrobiaceae</taxon>
        <taxon>Persicirhabdus</taxon>
    </lineage>
</organism>
<protein>
    <submittedName>
        <fullName evidence="6">DUF1800 family protein</fullName>
    </submittedName>
</protein>
<comment type="subcellular location">
    <subcellularLocation>
        <location evidence="1">Secreted</location>
    </subcellularLocation>
</comment>
<evidence type="ECO:0000256" key="4">
    <source>
        <dbReference type="ARBA" id="ARBA00022837"/>
    </source>
</evidence>
<dbReference type="Pfam" id="PF08811">
    <property type="entry name" value="DUF1800"/>
    <property type="match status" value="1"/>
</dbReference>
<name>A0A8J7MCA1_9BACT</name>
<proteinExistence type="predicted"/>
<keyword evidence="7" id="KW-1185">Reference proteome</keyword>
<reference evidence="6" key="1">
    <citation type="submission" date="2021-01" db="EMBL/GenBank/DDBJ databases">
        <title>Modified the classification status of verrucomicrobia.</title>
        <authorList>
            <person name="Feng X."/>
        </authorList>
    </citation>
    <scope>NUCLEOTIDE SEQUENCE</scope>
    <source>
        <strain evidence="6">_KCTC 22039</strain>
    </source>
</reference>
<evidence type="ECO:0000256" key="3">
    <source>
        <dbReference type="ARBA" id="ARBA00022729"/>
    </source>
</evidence>
<dbReference type="SMART" id="SM00754">
    <property type="entry name" value="CHRD"/>
    <property type="match status" value="1"/>
</dbReference>
<gene>
    <name evidence="6" type="ORF">JIN82_04920</name>
</gene>